<dbReference type="InterPro" id="IPR011657">
    <property type="entry name" value="CNT_C_dom"/>
</dbReference>
<name>A0A9D5DLF9_9BACI</name>
<evidence type="ECO:0000259" key="10">
    <source>
        <dbReference type="Pfam" id="PF07670"/>
    </source>
</evidence>
<feature type="transmembrane region" description="Helical" evidence="7">
    <location>
        <begin position="167"/>
        <end position="188"/>
    </location>
</feature>
<evidence type="ECO:0000259" key="8">
    <source>
        <dbReference type="Pfam" id="PF01773"/>
    </source>
</evidence>
<evidence type="ECO:0000313" key="12">
    <source>
        <dbReference type="Proteomes" id="UP000051061"/>
    </source>
</evidence>
<dbReference type="GO" id="GO:0005886">
    <property type="term" value="C:plasma membrane"/>
    <property type="evidence" value="ECO:0007669"/>
    <property type="project" value="UniProtKB-SubCell"/>
</dbReference>
<dbReference type="PANTHER" id="PTHR10590:SF4">
    <property type="entry name" value="SOLUTE CARRIER FAMILY 28 MEMBER 3"/>
    <property type="match status" value="1"/>
</dbReference>
<evidence type="ECO:0000313" key="11">
    <source>
        <dbReference type="EMBL" id="KQL56099.1"/>
    </source>
</evidence>
<dbReference type="GO" id="GO:0005337">
    <property type="term" value="F:nucleoside transmembrane transporter activity"/>
    <property type="evidence" value="ECO:0007669"/>
    <property type="project" value="InterPro"/>
</dbReference>
<keyword evidence="5 7" id="KW-1133">Transmembrane helix</keyword>
<dbReference type="GO" id="GO:0015293">
    <property type="term" value="F:symporter activity"/>
    <property type="evidence" value="ECO:0007669"/>
    <property type="project" value="TreeGrafter"/>
</dbReference>
<evidence type="ECO:0000256" key="6">
    <source>
        <dbReference type="ARBA" id="ARBA00023136"/>
    </source>
</evidence>
<keyword evidence="12" id="KW-1185">Reference proteome</keyword>
<reference evidence="11 12" key="1">
    <citation type="submission" date="2015-09" db="EMBL/GenBank/DDBJ databases">
        <title>Genome sequencing project for genomic taxonomy and phylogenomics of Bacillus-like bacteria.</title>
        <authorList>
            <person name="Liu B."/>
            <person name="Wang J."/>
            <person name="Zhu Y."/>
            <person name="Liu G."/>
            <person name="Chen Q."/>
            <person name="Chen Z."/>
            <person name="Lan J."/>
            <person name="Che J."/>
            <person name="Ge C."/>
            <person name="Shi H."/>
            <person name="Pan Z."/>
            <person name="Liu X."/>
        </authorList>
    </citation>
    <scope>NUCLEOTIDE SEQUENCE [LARGE SCALE GENOMIC DNA]</scope>
    <source>
        <strain evidence="11 12">DSM 19153</strain>
    </source>
</reference>
<protein>
    <recommendedName>
        <fullName evidence="7">Nucleoside permease</fullName>
    </recommendedName>
</protein>
<dbReference type="Pfam" id="PF07662">
    <property type="entry name" value="Nucleos_tra2_C"/>
    <property type="match status" value="1"/>
</dbReference>
<organism evidence="11 12">
    <name type="scientific">Alkalicoccobacillus plakortidis</name>
    <dbReference type="NCBI Taxonomy" id="444060"/>
    <lineage>
        <taxon>Bacteria</taxon>
        <taxon>Bacillati</taxon>
        <taxon>Bacillota</taxon>
        <taxon>Bacilli</taxon>
        <taxon>Bacillales</taxon>
        <taxon>Bacillaceae</taxon>
        <taxon>Alkalicoccobacillus</taxon>
    </lineage>
</organism>
<feature type="domain" description="Concentrative nucleoside transporter N-terminal" evidence="8">
    <location>
        <begin position="8"/>
        <end position="80"/>
    </location>
</feature>
<evidence type="ECO:0000256" key="7">
    <source>
        <dbReference type="RuleBase" id="RU362018"/>
    </source>
</evidence>
<feature type="transmembrane region" description="Helical" evidence="7">
    <location>
        <begin position="281"/>
        <end position="304"/>
    </location>
</feature>
<feature type="domain" description="Nucleoside transporter/FeoB GTPase Gate" evidence="10">
    <location>
        <begin position="92"/>
        <end position="187"/>
    </location>
</feature>
<keyword evidence="4 7" id="KW-0812">Transmembrane</keyword>
<dbReference type="InterPro" id="IPR011642">
    <property type="entry name" value="Gate_dom"/>
</dbReference>
<feature type="transmembrane region" description="Helical" evidence="7">
    <location>
        <begin position="91"/>
        <end position="112"/>
    </location>
</feature>
<dbReference type="InterPro" id="IPR002668">
    <property type="entry name" value="CNT_N_dom"/>
</dbReference>
<feature type="transmembrane region" description="Helical" evidence="7">
    <location>
        <begin position="35"/>
        <end position="56"/>
    </location>
</feature>
<accession>A0A9D5DLF9</accession>
<comment type="subcellular location">
    <subcellularLocation>
        <location evidence="1">Cell membrane</location>
        <topology evidence="1">Multi-pass membrane protein</topology>
    </subcellularLocation>
</comment>
<dbReference type="AlphaFoldDB" id="A0A9D5DLF9"/>
<dbReference type="Pfam" id="PF07670">
    <property type="entry name" value="Gate"/>
    <property type="match status" value="1"/>
</dbReference>
<sequence length="407" mass="43010">MNVLWGIMGIVILLAFAFLLSTNKKAINWRTILTALALQIIFAFIVLWTDIGSYVLEQVTRGVQAAIDTSGAGIDMLFGGIFAVEGVGMIFAFQVLPVIIFFSAVISVLYHYGIMQFIVRYLGGGISRLLQTSRAESVSATGNIFVGQTEAPLMIKPYLNKMTASELFAVMTGGMATVAGSVMAGISLMGIPLEYLIAATFMSAPGGLLMAKMLVPETEVSETKDTINLKVKSESRNFIDAASNGALDGLKLALNVGAMLIAFVSLIALINLLLSFVGNDIFGLGVITLEEILGFVFAPVAWIIGVPWSEALQAGSFIGQKTIVNEFIGFEALMSGAGELSERTFTITAFALCGFANISSIAILLGGLGGMIPERRSLIAKYGVKALIAATLVNLMNATIAGMLIGG</sequence>
<comment type="similarity">
    <text evidence="2 7">Belongs to the concentrative nucleoside transporter (CNT) (TC 2.A.41) family.</text>
</comment>
<keyword evidence="7" id="KW-0813">Transport</keyword>
<evidence type="ECO:0000256" key="3">
    <source>
        <dbReference type="ARBA" id="ARBA00022475"/>
    </source>
</evidence>
<dbReference type="InterPro" id="IPR008276">
    <property type="entry name" value="C_nuclsd_transpt"/>
</dbReference>
<feature type="transmembrane region" description="Helical" evidence="7">
    <location>
        <begin position="347"/>
        <end position="372"/>
    </location>
</feature>
<feature type="domain" description="Concentrative nucleoside transporter C-terminal" evidence="9">
    <location>
        <begin position="195"/>
        <end position="402"/>
    </location>
</feature>
<evidence type="ECO:0000256" key="1">
    <source>
        <dbReference type="ARBA" id="ARBA00004651"/>
    </source>
</evidence>
<proteinExistence type="inferred from homology"/>
<gene>
    <name evidence="11" type="ORF">AN965_14295</name>
</gene>
<feature type="transmembrane region" description="Helical" evidence="7">
    <location>
        <begin position="384"/>
        <end position="405"/>
    </location>
</feature>
<keyword evidence="6 7" id="KW-0472">Membrane</keyword>
<evidence type="ECO:0000259" key="9">
    <source>
        <dbReference type="Pfam" id="PF07662"/>
    </source>
</evidence>
<dbReference type="EMBL" id="LJJD01000032">
    <property type="protein sequence ID" value="KQL56099.1"/>
    <property type="molecule type" value="Genomic_DNA"/>
</dbReference>
<keyword evidence="3" id="KW-1003">Cell membrane</keyword>
<dbReference type="InterPro" id="IPR018270">
    <property type="entry name" value="C_nuclsd_transpt_met_bac"/>
</dbReference>
<feature type="transmembrane region" description="Helical" evidence="7">
    <location>
        <begin position="6"/>
        <end position="23"/>
    </location>
</feature>
<dbReference type="NCBIfam" id="TIGR00804">
    <property type="entry name" value="nupC"/>
    <property type="match status" value="1"/>
</dbReference>
<comment type="caution">
    <text evidence="11">The sequence shown here is derived from an EMBL/GenBank/DDBJ whole genome shotgun (WGS) entry which is preliminary data.</text>
</comment>
<dbReference type="Proteomes" id="UP000051061">
    <property type="component" value="Unassembled WGS sequence"/>
</dbReference>
<evidence type="ECO:0000256" key="2">
    <source>
        <dbReference type="ARBA" id="ARBA00009033"/>
    </source>
</evidence>
<evidence type="ECO:0000256" key="4">
    <source>
        <dbReference type="ARBA" id="ARBA00022692"/>
    </source>
</evidence>
<dbReference type="Pfam" id="PF01773">
    <property type="entry name" value="Nucleos_tra2_N"/>
    <property type="match status" value="1"/>
</dbReference>
<dbReference type="PANTHER" id="PTHR10590">
    <property type="entry name" value="SODIUM/NUCLEOSIDE COTRANSPORTER"/>
    <property type="match status" value="1"/>
</dbReference>
<feature type="transmembrane region" description="Helical" evidence="7">
    <location>
        <begin position="252"/>
        <end position="274"/>
    </location>
</feature>
<evidence type="ECO:0000256" key="5">
    <source>
        <dbReference type="ARBA" id="ARBA00022989"/>
    </source>
</evidence>